<dbReference type="InterPro" id="IPR037401">
    <property type="entry name" value="SnoaL-like"/>
</dbReference>
<accession>A0A7C9RSS8</accession>
<evidence type="ECO:0000313" key="4">
    <source>
        <dbReference type="EMBL" id="NGY61306.1"/>
    </source>
</evidence>
<proteinExistence type="predicted"/>
<dbReference type="GO" id="GO:0030638">
    <property type="term" value="P:polyketide metabolic process"/>
    <property type="evidence" value="ECO:0007669"/>
    <property type="project" value="InterPro"/>
</dbReference>
<dbReference type="AlphaFoldDB" id="A0A7C9RSS8"/>
<dbReference type="Gene3D" id="3.10.450.50">
    <property type="match status" value="2"/>
</dbReference>
<reference evidence="4 5" key="1">
    <citation type="submission" date="2020-03" db="EMBL/GenBank/DDBJ databases">
        <title>Isolation and identification of active actinomycetes.</title>
        <authorList>
            <person name="Sun X."/>
        </authorList>
    </citation>
    <scope>NUCLEOTIDE SEQUENCE [LARGE SCALE GENOMIC DNA]</scope>
    <source>
        <strain evidence="4 5">NEAU-D13</strain>
    </source>
</reference>
<dbReference type="SUPFAM" id="SSF54427">
    <property type="entry name" value="NTF2-like"/>
    <property type="match status" value="2"/>
</dbReference>
<protein>
    <submittedName>
        <fullName evidence="4">SnoaL-like domain-containing protein</fullName>
    </submittedName>
</protein>
<dbReference type="InterPro" id="IPR009959">
    <property type="entry name" value="Cyclase_SnoaL-like"/>
</dbReference>
<sequence>MRRTTALSVKAVAAVLAATTVGAVTGLAPTAAASSPATAQSWHMGTLDVRKAITVHVLKRLFEDGDTSVVDRYIRPDYIQHNPFAPNGTAALKAFAGPMATQFPDLKYDVKRVIADGDLVLVHSNVVLTPGTRGNAVVDIFRFDRDGMIAEHWDTSQEVPATSVSGNDMFSTVSSPRTNQSGPRWRTAFTKSVATSYFDQLVVRKDVDAVKYLAPEYHQHNPSIPSGSAGLREMFAALFQQFPQLTVDRKRVIAEGDIVAIHAHYRTSPEDRGQSVVDIFRVGPDGKIVEHWDVVQDVPATSANDNTMF</sequence>
<dbReference type="Pfam" id="PF12680">
    <property type="entry name" value="SnoaL_2"/>
    <property type="match status" value="2"/>
</dbReference>
<feature type="signal peptide" evidence="2">
    <location>
        <begin position="1"/>
        <end position="23"/>
    </location>
</feature>
<feature type="domain" description="SnoaL-like" evidence="3">
    <location>
        <begin position="196"/>
        <end position="291"/>
    </location>
</feature>
<dbReference type="EMBL" id="JAAMPJ010000005">
    <property type="protein sequence ID" value="NGY61306.1"/>
    <property type="molecule type" value="Genomic_DNA"/>
</dbReference>
<evidence type="ECO:0000259" key="3">
    <source>
        <dbReference type="Pfam" id="PF12680"/>
    </source>
</evidence>
<dbReference type="PANTHER" id="PTHR38436">
    <property type="entry name" value="POLYKETIDE CYCLASE SNOAL-LIKE DOMAIN"/>
    <property type="match status" value="1"/>
</dbReference>
<feature type="region of interest" description="Disordered" evidence="1">
    <location>
        <begin position="164"/>
        <end position="183"/>
    </location>
</feature>
<dbReference type="Proteomes" id="UP000481360">
    <property type="component" value="Unassembled WGS sequence"/>
</dbReference>
<organism evidence="4 5">
    <name type="scientific">Lentzea alba</name>
    <dbReference type="NCBI Taxonomy" id="2714351"/>
    <lineage>
        <taxon>Bacteria</taxon>
        <taxon>Bacillati</taxon>
        <taxon>Actinomycetota</taxon>
        <taxon>Actinomycetes</taxon>
        <taxon>Pseudonocardiales</taxon>
        <taxon>Pseudonocardiaceae</taxon>
        <taxon>Lentzea</taxon>
    </lineage>
</organism>
<keyword evidence="5" id="KW-1185">Reference proteome</keyword>
<comment type="caution">
    <text evidence="4">The sequence shown here is derived from an EMBL/GenBank/DDBJ whole genome shotgun (WGS) entry which is preliminary data.</text>
</comment>
<dbReference type="PANTHER" id="PTHR38436:SF1">
    <property type="entry name" value="ESTER CYCLASE"/>
    <property type="match status" value="1"/>
</dbReference>
<feature type="chain" id="PRO_5039607568" evidence="2">
    <location>
        <begin position="24"/>
        <end position="309"/>
    </location>
</feature>
<keyword evidence="2" id="KW-0732">Signal</keyword>
<gene>
    <name evidence="4" type="ORF">G7043_20490</name>
</gene>
<feature type="domain" description="SnoaL-like" evidence="3">
    <location>
        <begin position="61"/>
        <end position="152"/>
    </location>
</feature>
<feature type="compositionally biased region" description="Polar residues" evidence="1">
    <location>
        <begin position="164"/>
        <end position="182"/>
    </location>
</feature>
<dbReference type="InterPro" id="IPR032710">
    <property type="entry name" value="NTF2-like_dom_sf"/>
</dbReference>
<evidence type="ECO:0000313" key="5">
    <source>
        <dbReference type="Proteomes" id="UP000481360"/>
    </source>
</evidence>
<dbReference type="RefSeq" id="WP_166047652.1">
    <property type="nucleotide sequence ID" value="NZ_JAAMPJ010000005.1"/>
</dbReference>
<evidence type="ECO:0000256" key="1">
    <source>
        <dbReference type="SAM" id="MobiDB-lite"/>
    </source>
</evidence>
<evidence type="ECO:0000256" key="2">
    <source>
        <dbReference type="SAM" id="SignalP"/>
    </source>
</evidence>
<name>A0A7C9RSS8_9PSEU</name>